<protein>
    <recommendedName>
        <fullName evidence="8">Glutaredoxin 3</fullName>
    </recommendedName>
</protein>
<dbReference type="FunFam" id="3.40.30.10:FF:000012">
    <property type="entry name" value="Monothiol glutaredoxin"/>
    <property type="match status" value="1"/>
</dbReference>
<dbReference type="GO" id="GO:0046872">
    <property type="term" value="F:metal ion binding"/>
    <property type="evidence" value="ECO:0007669"/>
    <property type="project" value="UniProtKB-KW"/>
</dbReference>
<dbReference type="PANTHER" id="PTHR10293">
    <property type="entry name" value="GLUTAREDOXIN FAMILY MEMBER"/>
    <property type="match status" value="1"/>
</dbReference>
<dbReference type="GO" id="GO:0005634">
    <property type="term" value="C:nucleus"/>
    <property type="evidence" value="ECO:0007669"/>
    <property type="project" value="TreeGrafter"/>
</dbReference>
<keyword evidence="2" id="KW-0408">Iron</keyword>
<dbReference type="CDD" id="cd03028">
    <property type="entry name" value="GRX_PICOT_like"/>
    <property type="match status" value="1"/>
</dbReference>
<dbReference type="InterPro" id="IPR033658">
    <property type="entry name" value="GRX_PICOT-like"/>
</dbReference>
<evidence type="ECO:0000313" key="7">
    <source>
        <dbReference type="Proteomes" id="UP001231518"/>
    </source>
</evidence>
<feature type="domain" description="Glutaredoxin" evidence="5">
    <location>
        <begin position="137"/>
        <end position="201"/>
    </location>
</feature>
<organism evidence="6 7">
    <name type="scientific">Mythimna separata</name>
    <name type="common">Oriental armyworm</name>
    <name type="synonym">Pseudaletia separata</name>
    <dbReference type="NCBI Taxonomy" id="271217"/>
    <lineage>
        <taxon>Eukaryota</taxon>
        <taxon>Metazoa</taxon>
        <taxon>Ecdysozoa</taxon>
        <taxon>Arthropoda</taxon>
        <taxon>Hexapoda</taxon>
        <taxon>Insecta</taxon>
        <taxon>Pterygota</taxon>
        <taxon>Neoptera</taxon>
        <taxon>Endopterygota</taxon>
        <taxon>Lepidoptera</taxon>
        <taxon>Glossata</taxon>
        <taxon>Ditrysia</taxon>
        <taxon>Noctuoidea</taxon>
        <taxon>Noctuidae</taxon>
        <taxon>Noctuinae</taxon>
        <taxon>Hadenini</taxon>
        <taxon>Mythimna</taxon>
    </lineage>
</organism>
<dbReference type="NCBIfam" id="TIGR00365">
    <property type="entry name" value="Grx4 family monothiol glutaredoxin"/>
    <property type="match status" value="1"/>
</dbReference>
<dbReference type="CDD" id="cd02984">
    <property type="entry name" value="TRX_PICOT"/>
    <property type="match status" value="1"/>
</dbReference>
<dbReference type="InterPro" id="IPR013766">
    <property type="entry name" value="Thioredoxin_domain"/>
</dbReference>
<evidence type="ECO:0000256" key="1">
    <source>
        <dbReference type="ARBA" id="ARBA00022723"/>
    </source>
</evidence>
<evidence type="ECO:0000256" key="3">
    <source>
        <dbReference type="ARBA" id="ARBA00023014"/>
    </source>
</evidence>
<feature type="domain" description="Thioredoxin" evidence="4">
    <location>
        <begin position="8"/>
        <end position="105"/>
    </location>
</feature>
<keyword evidence="1" id="KW-0479">Metal-binding</keyword>
<dbReference type="Pfam" id="PF00462">
    <property type="entry name" value="Glutaredoxin"/>
    <property type="match status" value="1"/>
</dbReference>
<evidence type="ECO:0008006" key="8">
    <source>
        <dbReference type="Google" id="ProtNLM"/>
    </source>
</evidence>
<dbReference type="AlphaFoldDB" id="A0AAD7YL88"/>
<dbReference type="PANTHER" id="PTHR10293:SF73">
    <property type="entry name" value="GLUTAREDOXIN-3"/>
    <property type="match status" value="1"/>
</dbReference>
<dbReference type="Proteomes" id="UP001231518">
    <property type="component" value="Chromosome 8"/>
</dbReference>
<dbReference type="EMBL" id="JARGEI010000015">
    <property type="protein sequence ID" value="KAJ8718963.1"/>
    <property type="molecule type" value="Genomic_DNA"/>
</dbReference>
<comment type="caution">
    <text evidence="6">The sequence shown here is derived from an EMBL/GenBank/DDBJ whole genome shotgun (WGS) entry which is preliminary data.</text>
</comment>
<proteinExistence type="predicted"/>
<evidence type="ECO:0000256" key="2">
    <source>
        <dbReference type="ARBA" id="ARBA00023004"/>
    </source>
</evidence>
<reference evidence="6" key="1">
    <citation type="submission" date="2023-03" db="EMBL/GenBank/DDBJ databases">
        <title>Chromosome-level genomes of two armyworms, Mythimna separata and Mythimna loreyi, provide insights into the biosynthesis and reception of sex pheromones.</title>
        <authorList>
            <person name="Zhao H."/>
        </authorList>
    </citation>
    <scope>NUCLEOTIDE SEQUENCE</scope>
    <source>
        <strain evidence="6">BeijingLab</strain>
        <tissue evidence="6">Pupa</tissue>
    </source>
</reference>
<evidence type="ECO:0000259" key="4">
    <source>
        <dbReference type="Pfam" id="PF00085"/>
    </source>
</evidence>
<dbReference type="InterPro" id="IPR036249">
    <property type="entry name" value="Thioredoxin-like_sf"/>
</dbReference>
<dbReference type="GO" id="GO:0051536">
    <property type="term" value="F:iron-sulfur cluster binding"/>
    <property type="evidence" value="ECO:0007669"/>
    <property type="project" value="UniProtKB-KW"/>
</dbReference>
<dbReference type="InterPro" id="IPR002109">
    <property type="entry name" value="Glutaredoxin"/>
</dbReference>
<dbReference type="InterPro" id="IPR004480">
    <property type="entry name" value="Monothiol_GRX-rel"/>
</dbReference>
<gene>
    <name evidence="6" type="ORF">PYW07_016519</name>
</gene>
<dbReference type="SUPFAM" id="SSF52833">
    <property type="entry name" value="Thioredoxin-like"/>
    <property type="match status" value="2"/>
</dbReference>
<dbReference type="GO" id="GO:0005829">
    <property type="term" value="C:cytosol"/>
    <property type="evidence" value="ECO:0007669"/>
    <property type="project" value="TreeGrafter"/>
</dbReference>
<keyword evidence="7" id="KW-1185">Reference proteome</keyword>
<evidence type="ECO:0000313" key="6">
    <source>
        <dbReference type="EMBL" id="KAJ8718963.1"/>
    </source>
</evidence>
<sequence length="222" mass="24593">MSVTNLDTIENFQNFIRTPVLTVVHFSADWAEQCKQVTEVLQELVKLPEVQASGSKIALCDAEKLSEISLQFKIDSVPTVILFRNGTQVDRVDGADAAQISSKVKAHSTNKTALGDLGVAPVKLEDRLKALINRHDVMVFMKGNRDQPRCGFSKTLIQILNGTGVPYDTFDILTDEEVRQGLKEYSDWPTYPQLYVKGELIGGLDIIKELQSSGELDATLKP</sequence>
<evidence type="ECO:0000259" key="5">
    <source>
        <dbReference type="Pfam" id="PF00462"/>
    </source>
</evidence>
<name>A0AAD7YL88_MYTSE</name>
<accession>A0AAD7YL88</accession>
<keyword evidence="3" id="KW-0411">Iron-sulfur</keyword>
<dbReference type="Pfam" id="PF00085">
    <property type="entry name" value="Thioredoxin"/>
    <property type="match status" value="1"/>
</dbReference>
<dbReference type="PROSITE" id="PS51354">
    <property type="entry name" value="GLUTAREDOXIN_2"/>
    <property type="match status" value="1"/>
</dbReference>
<dbReference type="Gene3D" id="3.40.30.10">
    <property type="entry name" value="Glutaredoxin"/>
    <property type="match status" value="2"/>
</dbReference>
<dbReference type="GO" id="GO:0006879">
    <property type="term" value="P:intracellular iron ion homeostasis"/>
    <property type="evidence" value="ECO:0007669"/>
    <property type="project" value="TreeGrafter"/>
</dbReference>